<organism evidence="2 3">
    <name type="scientific">Miscanthus lutarioriparius</name>
    <dbReference type="NCBI Taxonomy" id="422564"/>
    <lineage>
        <taxon>Eukaryota</taxon>
        <taxon>Viridiplantae</taxon>
        <taxon>Streptophyta</taxon>
        <taxon>Embryophyta</taxon>
        <taxon>Tracheophyta</taxon>
        <taxon>Spermatophyta</taxon>
        <taxon>Magnoliopsida</taxon>
        <taxon>Liliopsida</taxon>
        <taxon>Poales</taxon>
        <taxon>Poaceae</taxon>
        <taxon>PACMAD clade</taxon>
        <taxon>Panicoideae</taxon>
        <taxon>Andropogonodae</taxon>
        <taxon>Andropogoneae</taxon>
        <taxon>Saccharinae</taxon>
        <taxon>Miscanthus</taxon>
    </lineage>
</organism>
<dbReference type="OrthoDB" id="717132at2759"/>
<dbReference type="AlphaFoldDB" id="A0A811SRX0"/>
<accession>A0A811SRX0</accession>
<gene>
    <name evidence="2" type="ORF">NCGR_LOCUS67411</name>
</gene>
<dbReference type="Proteomes" id="UP000604825">
    <property type="component" value="Unassembled WGS sequence"/>
</dbReference>
<keyword evidence="3" id="KW-1185">Reference proteome</keyword>
<dbReference type="EMBL" id="CAJGYO010000737">
    <property type="protein sequence ID" value="CAD6343310.1"/>
    <property type="molecule type" value="Genomic_DNA"/>
</dbReference>
<evidence type="ECO:0000256" key="1">
    <source>
        <dbReference type="SAM" id="MobiDB-lite"/>
    </source>
</evidence>
<comment type="caution">
    <text evidence="2">The sequence shown here is derived from an EMBL/GenBank/DDBJ whole genome shotgun (WGS) entry which is preliminary data.</text>
</comment>
<feature type="compositionally biased region" description="Basic and acidic residues" evidence="1">
    <location>
        <begin position="1"/>
        <end position="21"/>
    </location>
</feature>
<feature type="region of interest" description="Disordered" evidence="1">
    <location>
        <begin position="87"/>
        <end position="130"/>
    </location>
</feature>
<reference evidence="2" key="1">
    <citation type="submission" date="2020-10" db="EMBL/GenBank/DDBJ databases">
        <authorList>
            <person name="Han B."/>
            <person name="Lu T."/>
            <person name="Zhao Q."/>
            <person name="Huang X."/>
            <person name="Zhao Y."/>
        </authorList>
    </citation>
    <scope>NUCLEOTIDE SEQUENCE</scope>
</reference>
<evidence type="ECO:0000313" key="3">
    <source>
        <dbReference type="Proteomes" id="UP000604825"/>
    </source>
</evidence>
<evidence type="ECO:0000313" key="2">
    <source>
        <dbReference type="EMBL" id="CAD6343310.1"/>
    </source>
</evidence>
<feature type="region of interest" description="Disordered" evidence="1">
    <location>
        <begin position="1"/>
        <end position="22"/>
    </location>
</feature>
<sequence length="130" mass="13891">MEELQRQLNKDVPERRQERRRQTMKLFRSLLADGAPGRRGFRAREANGSKITSAAALTGVGLGLPFTILSFSSCSPSPQPRALLENVTASAWDDRKPEDGNGGSENREMPGTVGAGTADASCEGGGGTDW</sequence>
<name>A0A811SRX0_9POAL</name>
<protein>
    <submittedName>
        <fullName evidence="2">Uncharacterized protein</fullName>
    </submittedName>
</protein>
<proteinExistence type="predicted"/>